<dbReference type="SMART" id="SM00408">
    <property type="entry name" value="IGc2"/>
    <property type="match status" value="6"/>
</dbReference>
<dbReference type="FunFam" id="2.60.40.10:FF:000064">
    <property type="entry name" value="Contactin 1"/>
    <property type="match status" value="1"/>
</dbReference>
<keyword evidence="8" id="KW-1185">Reference proteome</keyword>
<feature type="domain" description="Ig-like" evidence="6">
    <location>
        <begin position="278"/>
        <end position="347"/>
    </location>
</feature>
<evidence type="ECO:0000313" key="10">
    <source>
        <dbReference type="RefSeq" id="XP_055860985.1"/>
    </source>
</evidence>
<dbReference type="InterPro" id="IPR007110">
    <property type="entry name" value="Ig-like_dom"/>
</dbReference>
<name>A0A9W2YDZ0_BIOGL</name>
<dbReference type="RefSeq" id="XP_055860984.1">
    <property type="nucleotide sequence ID" value="XM_056005009.1"/>
</dbReference>
<feature type="domain" description="Fibronectin type-III" evidence="7">
    <location>
        <begin position="981"/>
        <end position="1078"/>
    </location>
</feature>
<feature type="chain" id="PRO_5044702330" evidence="4">
    <location>
        <begin position="18"/>
        <end position="1215"/>
    </location>
</feature>
<sequence>MMLLYGVLCWVFIPMEAQFIYDCPDGWLREENDCYFFHFYPARNFENAKQVCQAQGANILSVDSLREFTFISDWLTRNDQRREMMWWSSTTNDNFVTEGPEFWTNGTKKTTTPESGLQLAFFYTADSSKYKWTWSSPDSLLSSICEVSLTEAYRILSDARDHMYGTNITDPRDVLTGPKFIQQPMSILVVDVDYVTLQCEAQSNPTPTYVWLKGGVRLDAADDSRYTINSGKLTITEPRDDKDEGQYQCQATNQFGTIISDTGSISFGFLAEFSNDPPGAVTGRLYQGIAINCGLPAYKSALDIKWFKEDGGPNFLRTDLQPHQFNSKNGKLYFSELTTSDAGVYHCVLALVALVGQVIFSGQGPSRTSLGMELIVIGETPSDYGPEIHNDFPAIFPTPALRGGTFTIECFAYGKMPLYYSWKRSNGTIPSKVTYSDHNRVLTIPDAQLEDAGDYTCMVNRGNSYTVEKSIQLIVEARPFFTFPLSDKHIDVNQEFVWFCEAQGLPAPVYSWYKDGLPIQHQPGNIEVHVNVLKIYKAQQTQHQGMYQCSASNTHGTTLTSAQLRILAFKPTFIRRPVNPSQMGTEGGNISIACQPEAAPSPNITWSKNGFPLAVSTEFKERIVQLTTGDLFIRDLQISDKGIYQCTASNDFGSESSSGLLTVVSQTVMTLVPSDVQSEVNSTVFLPCQASYDVREKELVYVWDFGGKNVLDLVDPSYKLEFQGSVPGLYILSVQVHHTGVYGCSAVTVDSFKRNTAYLQVVGPPGEPGGVKAEISGLNATIKWMPGETNFADVTKFHIEFNTNYNPSWRILINDIAFEAAISTVKNELCSYKVQGLKPGSSYKFRVVAYNRYGPGPASLPSTLYKVANAAPITAISGGITDEPWGPVGTLAVKWNALPEEDLTGDKIGYRIYYRKRVPFDSEQWNKGEVLGGVNQFFAVVGADNYYLQYDVKIAAFNEYGEGPNSSVQIVMSQADMPVGVATNITMKTHNSTAILVRWTPLPLIREFIRGKIIGYSINYWIKDGDMDSSNMYCGDTCDSVLLIGLQPKSYYWVNIQVVNTAGTGMVSENYFGRTWRRAPNSYPEYVHVQSHQGNSVHVMWRGVSTGSYEETIKGYKIRWWPINEDIRTANETIVAEKLTQKILHGIQSGTVYSLRVMAYSRGGDGRNSPTVYFTLEGQVMINPETTEIVNTASTYIPSVYVFLGVYLVHYRYQS</sequence>
<dbReference type="SUPFAM" id="SSF48726">
    <property type="entry name" value="Immunoglobulin"/>
    <property type="match status" value="6"/>
</dbReference>
<proteinExistence type="predicted"/>
<dbReference type="OrthoDB" id="3666223at2759"/>
<feature type="domain" description="C-type lectin" evidence="5">
    <location>
        <begin position="30"/>
        <end position="146"/>
    </location>
</feature>
<feature type="domain" description="Ig-like" evidence="6">
    <location>
        <begin position="667"/>
        <end position="760"/>
    </location>
</feature>
<keyword evidence="3" id="KW-0393">Immunoglobulin domain</keyword>
<dbReference type="PROSITE" id="PS50853">
    <property type="entry name" value="FN3"/>
    <property type="match status" value="4"/>
</dbReference>
<protein>
    <submittedName>
        <fullName evidence="9 10">Contactin-like isoform X1</fullName>
    </submittedName>
</protein>
<feature type="domain" description="Fibronectin type-III" evidence="7">
    <location>
        <begin position="872"/>
        <end position="976"/>
    </location>
</feature>
<keyword evidence="2" id="KW-1015">Disulfide bond</keyword>
<dbReference type="InterPro" id="IPR003961">
    <property type="entry name" value="FN3_dom"/>
</dbReference>
<dbReference type="PROSITE" id="PS50041">
    <property type="entry name" value="C_TYPE_LECTIN_2"/>
    <property type="match status" value="1"/>
</dbReference>
<dbReference type="Pfam" id="PF00047">
    <property type="entry name" value="ig"/>
    <property type="match status" value="1"/>
</dbReference>
<evidence type="ECO:0000313" key="8">
    <source>
        <dbReference type="Proteomes" id="UP001165740"/>
    </source>
</evidence>
<dbReference type="InterPro" id="IPR016186">
    <property type="entry name" value="C-type_lectin-like/link_sf"/>
</dbReference>
<dbReference type="Gene3D" id="3.10.100.10">
    <property type="entry name" value="Mannose-Binding Protein A, subunit A"/>
    <property type="match status" value="1"/>
</dbReference>
<dbReference type="SMART" id="SM00409">
    <property type="entry name" value="IG"/>
    <property type="match status" value="6"/>
</dbReference>
<dbReference type="InterPro" id="IPR036116">
    <property type="entry name" value="FN3_sf"/>
</dbReference>
<dbReference type="InterPro" id="IPR013783">
    <property type="entry name" value="Ig-like_fold"/>
</dbReference>
<dbReference type="SUPFAM" id="SSF56436">
    <property type="entry name" value="C-type lectin-like"/>
    <property type="match status" value="1"/>
</dbReference>
<feature type="domain" description="Fibronectin type-III" evidence="7">
    <location>
        <begin position="1083"/>
        <end position="1179"/>
    </location>
</feature>
<evidence type="ECO:0000256" key="1">
    <source>
        <dbReference type="ARBA" id="ARBA00022737"/>
    </source>
</evidence>
<evidence type="ECO:0000313" key="9">
    <source>
        <dbReference type="RefSeq" id="XP_055860984.1"/>
    </source>
</evidence>
<evidence type="ECO:0000259" key="6">
    <source>
        <dbReference type="PROSITE" id="PS50835"/>
    </source>
</evidence>
<feature type="domain" description="Ig-like" evidence="6">
    <location>
        <begin position="178"/>
        <end position="266"/>
    </location>
</feature>
<dbReference type="CDD" id="cd00063">
    <property type="entry name" value="FN3"/>
    <property type="match status" value="4"/>
</dbReference>
<evidence type="ECO:0000259" key="7">
    <source>
        <dbReference type="PROSITE" id="PS50853"/>
    </source>
</evidence>
<feature type="signal peptide" evidence="4">
    <location>
        <begin position="1"/>
        <end position="17"/>
    </location>
</feature>
<feature type="domain" description="Fibronectin type-III" evidence="7">
    <location>
        <begin position="764"/>
        <end position="870"/>
    </location>
</feature>
<dbReference type="GO" id="GO:0007411">
    <property type="term" value="P:axon guidance"/>
    <property type="evidence" value="ECO:0007669"/>
    <property type="project" value="TreeGrafter"/>
</dbReference>
<dbReference type="InterPro" id="IPR003599">
    <property type="entry name" value="Ig_sub"/>
</dbReference>
<feature type="domain" description="Ig-like" evidence="6">
    <location>
        <begin position="393"/>
        <end position="472"/>
    </location>
</feature>
<gene>
    <name evidence="9 10" type="primary">LOC106078551</name>
</gene>
<dbReference type="AlphaFoldDB" id="A0A9W2YDZ0"/>
<feature type="domain" description="Ig-like" evidence="6">
    <location>
        <begin position="479"/>
        <end position="565"/>
    </location>
</feature>
<dbReference type="RefSeq" id="XP_055860985.1">
    <property type="nucleotide sequence ID" value="XM_056005010.1"/>
</dbReference>
<dbReference type="InterPro" id="IPR003598">
    <property type="entry name" value="Ig_sub2"/>
</dbReference>
<dbReference type="SMART" id="SM00060">
    <property type="entry name" value="FN3"/>
    <property type="match status" value="4"/>
</dbReference>
<dbReference type="PROSITE" id="PS50835">
    <property type="entry name" value="IG_LIKE"/>
    <property type="match status" value="6"/>
</dbReference>
<dbReference type="InterPro" id="IPR036179">
    <property type="entry name" value="Ig-like_dom_sf"/>
</dbReference>
<evidence type="ECO:0000259" key="5">
    <source>
        <dbReference type="PROSITE" id="PS50041"/>
    </source>
</evidence>
<dbReference type="CDD" id="cd00037">
    <property type="entry name" value="CLECT"/>
    <property type="match status" value="1"/>
</dbReference>
<keyword evidence="4" id="KW-0732">Signal</keyword>
<evidence type="ECO:0000256" key="2">
    <source>
        <dbReference type="ARBA" id="ARBA00023157"/>
    </source>
</evidence>
<dbReference type="SUPFAM" id="SSF49265">
    <property type="entry name" value="Fibronectin type III"/>
    <property type="match status" value="2"/>
</dbReference>
<dbReference type="FunFam" id="2.60.40.10:FF:000032">
    <property type="entry name" value="palladin isoform X1"/>
    <property type="match status" value="1"/>
</dbReference>
<dbReference type="PANTHER" id="PTHR44170:SF6">
    <property type="entry name" value="CONTACTIN"/>
    <property type="match status" value="1"/>
</dbReference>
<dbReference type="GO" id="GO:0005886">
    <property type="term" value="C:plasma membrane"/>
    <property type="evidence" value="ECO:0007669"/>
    <property type="project" value="TreeGrafter"/>
</dbReference>
<dbReference type="GeneID" id="106078551"/>
<dbReference type="Proteomes" id="UP001165740">
    <property type="component" value="Chromosome 11"/>
</dbReference>
<reference evidence="9 10" key="1">
    <citation type="submission" date="2025-04" db="UniProtKB">
        <authorList>
            <consortium name="RefSeq"/>
        </authorList>
    </citation>
    <scope>IDENTIFICATION</scope>
</reference>
<feature type="domain" description="Ig-like" evidence="6">
    <location>
        <begin position="571"/>
        <end position="662"/>
    </location>
</feature>
<dbReference type="InterPro" id="IPR001304">
    <property type="entry name" value="C-type_lectin-like"/>
</dbReference>
<evidence type="ECO:0000256" key="4">
    <source>
        <dbReference type="SAM" id="SignalP"/>
    </source>
</evidence>
<dbReference type="InterPro" id="IPR013151">
    <property type="entry name" value="Immunoglobulin_dom"/>
</dbReference>
<evidence type="ECO:0000256" key="3">
    <source>
        <dbReference type="ARBA" id="ARBA00023319"/>
    </source>
</evidence>
<dbReference type="OMA" id="ICNVTRS"/>
<keyword evidence="1" id="KW-0677">Repeat</keyword>
<dbReference type="Gene3D" id="2.60.40.10">
    <property type="entry name" value="Immunoglobulins"/>
    <property type="match status" value="10"/>
</dbReference>
<dbReference type="FunFam" id="2.60.40.10:FF:000028">
    <property type="entry name" value="Neuronal cell adhesion molecule"/>
    <property type="match status" value="1"/>
</dbReference>
<dbReference type="Pfam" id="PF13927">
    <property type="entry name" value="Ig_3"/>
    <property type="match status" value="2"/>
</dbReference>
<dbReference type="GO" id="GO:0030424">
    <property type="term" value="C:axon"/>
    <property type="evidence" value="ECO:0007669"/>
    <property type="project" value="TreeGrafter"/>
</dbReference>
<dbReference type="Pfam" id="PF00041">
    <property type="entry name" value="fn3"/>
    <property type="match status" value="3"/>
</dbReference>
<dbReference type="PANTHER" id="PTHR44170">
    <property type="entry name" value="PROTEIN SIDEKICK"/>
    <property type="match status" value="1"/>
</dbReference>
<dbReference type="Pfam" id="PF07679">
    <property type="entry name" value="I-set"/>
    <property type="match status" value="1"/>
</dbReference>
<organism evidence="8 9">
    <name type="scientific">Biomphalaria glabrata</name>
    <name type="common">Bloodfluke planorb</name>
    <name type="synonym">Freshwater snail</name>
    <dbReference type="NCBI Taxonomy" id="6526"/>
    <lineage>
        <taxon>Eukaryota</taxon>
        <taxon>Metazoa</taxon>
        <taxon>Spiralia</taxon>
        <taxon>Lophotrochozoa</taxon>
        <taxon>Mollusca</taxon>
        <taxon>Gastropoda</taxon>
        <taxon>Heterobranchia</taxon>
        <taxon>Euthyneura</taxon>
        <taxon>Panpulmonata</taxon>
        <taxon>Hygrophila</taxon>
        <taxon>Lymnaeoidea</taxon>
        <taxon>Planorbidae</taxon>
        <taxon>Biomphalaria</taxon>
    </lineage>
</organism>
<accession>A0A9W2YDZ0</accession>
<dbReference type="InterPro" id="IPR016187">
    <property type="entry name" value="CTDL_fold"/>
</dbReference>
<dbReference type="SMART" id="SM00034">
    <property type="entry name" value="CLECT"/>
    <property type="match status" value="1"/>
</dbReference>
<dbReference type="InterPro" id="IPR013098">
    <property type="entry name" value="Ig_I-set"/>
</dbReference>
<dbReference type="GO" id="GO:0098609">
    <property type="term" value="P:cell-cell adhesion"/>
    <property type="evidence" value="ECO:0007669"/>
    <property type="project" value="TreeGrafter"/>
</dbReference>